<comment type="pathway">
    <text evidence="1">Amino-acid degradation; L-arginine degradation via ADI pathway; carbamoyl phosphate from L-arginine: step 1/2.</text>
</comment>
<name>A0A425Y538_9BACT</name>
<dbReference type="InterPro" id="IPR003876">
    <property type="entry name" value="Arg_deiminase"/>
</dbReference>
<accession>A0A425Y538</accession>
<dbReference type="GO" id="GO:0016990">
    <property type="term" value="F:arginine deiminase activity"/>
    <property type="evidence" value="ECO:0007669"/>
    <property type="project" value="UniProtKB-EC"/>
</dbReference>
<dbReference type="Gene3D" id="3.75.10.10">
    <property type="entry name" value="L-arginine/glycine Amidinotransferase, Chain A"/>
    <property type="match status" value="1"/>
</dbReference>
<evidence type="ECO:0000256" key="4">
    <source>
        <dbReference type="ARBA" id="ARBA00022801"/>
    </source>
</evidence>
<keyword evidence="8" id="KW-1185">Reference proteome</keyword>
<gene>
    <name evidence="7" type="ORF">DWB61_04175</name>
</gene>
<dbReference type="SUPFAM" id="SSF55909">
    <property type="entry name" value="Pentein"/>
    <property type="match status" value="1"/>
</dbReference>
<evidence type="ECO:0000256" key="2">
    <source>
        <dbReference type="ARBA" id="ARBA00010206"/>
    </source>
</evidence>
<dbReference type="Proteomes" id="UP000285794">
    <property type="component" value="Unassembled WGS sequence"/>
</dbReference>
<reference evidence="7 8" key="1">
    <citation type="submission" date="2018-07" db="EMBL/GenBank/DDBJ databases">
        <title>Draft genome sequence of Ancylomarina sp. M1P.</title>
        <authorList>
            <person name="Yadav S."/>
            <person name="Villanueva L."/>
            <person name="Damste J.S.S."/>
        </authorList>
    </citation>
    <scope>NUCLEOTIDE SEQUENCE [LARGE SCALE GENOMIC DNA]</scope>
    <source>
        <strain evidence="7 8">M1P</strain>
    </source>
</reference>
<dbReference type="EC" id="3.5.3.6" evidence="3"/>
<comment type="caution">
    <text evidence="7">The sequence shown here is derived from an EMBL/GenBank/DDBJ whole genome shotgun (WGS) entry which is preliminary data.</text>
</comment>
<dbReference type="Gene3D" id="1.10.3930.10">
    <property type="entry name" value="Arginine deiminase"/>
    <property type="match status" value="1"/>
</dbReference>
<dbReference type="GO" id="GO:0019546">
    <property type="term" value="P:L-arginine deiminase pathway"/>
    <property type="evidence" value="ECO:0007669"/>
    <property type="project" value="TreeGrafter"/>
</dbReference>
<dbReference type="PANTHER" id="PTHR47271">
    <property type="entry name" value="ARGININE DEIMINASE"/>
    <property type="match status" value="1"/>
</dbReference>
<comment type="similarity">
    <text evidence="2">Belongs to the arginine deiminase family.</text>
</comment>
<dbReference type="AlphaFoldDB" id="A0A425Y538"/>
<dbReference type="PANTHER" id="PTHR47271:SF2">
    <property type="entry name" value="ARGININE DEIMINASE"/>
    <property type="match status" value="1"/>
</dbReference>
<comment type="catalytic activity">
    <reaction evidence="5">
        <text>L-arginine + H2O = L-citrulline + NH4(+)</text>
        <dbReference type="Rhea" id="RHEA:19597"/>
        <dbReference type="ChEBI" id="CHEBI:15377"/>
        <dbReference type="ChEBI" id="CHEBI:28938"/>
        <dbReference type="ChEBI" id="CHEBI:32682"/>
        <dbReference type="ChEBI" id="CHEBI:57743"/>
        <dbReference type="EC" id="3.5.3.6"/>
    </reaction>
</comment>
<evidence type="ECO:0000256" key="5">
    <source>
        <dbReference type="ARBA" id="ARBA00049429"/>
    </source>
</evidence>
<organism evidence="7 8">
    <name type="scientific">Ancylomarina euxinus</name>
    <dbReference type="NCBI Taxonomy" id="2283627"/>
    <lineage>
        <taxon>Bacteria</taxon>
        <taxon>Pseudomonadati</taxon>
        <taxon>Bacteroidota</taxon>
        <taxon>Bacteroidia</taxon>
        <taxon>Marinilabiliales</taxon>
        <taxon>Marinifilaceae</taxon>
        <taxon>Ancylomarina</taxon>
    </lineage>
</organism>
<evidence type="ECO:0000313" key="7">
    <source>
        <dbReference type="EMBL" id="RRG23597.1"/>
    </source>
</evidence>
<evidence type="ECO:0000256" key="1">
    <source>
        <dbReference type="ARBA" id="ARBA00005213"/>
    </source>
</evidence>
<dbReference type="Pfam" id="PF02274">
    <property type="entry name" value="ADI"/>
    <property type="match status" value="1"/>
</dbReference>
<keyword evidence="4" id="KW-0378">Hydrolase</keyword>
<evidence type="ECO:0000313" key="8">
    <source>
        <dbReference type="Proteomes" id="UP000285794"/>
    </source>
</evidence>
<dbReference type="PRINTS" id="PR01466">
    <property type="entry name" value="ARGDEIMINASE"/>
</dbReference>
<feature type="active site" description="Amidino-cysteine intermediate" evidence="6">
    <location>
        <position position="417"/>
    </location>
</feature>
<dbReference type="OrthoDB" id="9807502at2"/>
<dbReference type="PIRSF" id="PIRSF006356">
    <property type="entry name" value="Arg_deiminase"/>
    <property type="match status" value="1"/>
</dbReference>
<protein>
    <recommendedName>
        <fullName evidence="3">arginine deiminase</fullName>
        <ecNumber evidence="3">3.5.3.6</ecNumber>
    </recommendedName>
</protein>
<dbReference type="EMBL" id="QQWG01000003">
    <property type="protein sequence ID" value="RRG23597.1"/>
    <property type="molecule type" value="Genomic_DNA"/>
</dbReference>
<evidence type="ECO:0000256" key="3">
    <source>
        <dbReference type="ARBA" id="ARBA00012171"/>
    </source>
</evidence>
<sequence length="429" mass="48487">MTKYVELDVRSEIGEIEGVILHTPGSEVENMTPENAERALYSDILNLSVAQKEYKQLSGSLNEITQTYQVKELLANILKDDKVKEIVINKVCKIEPDLAIKGNTYCIKDTLLDQTAEDLASLLIEGVTLTRDNLTKFLSKERYAMRPLHNFFFTRDASMSLGDEVLIGKMANAVRDRESLIMQAIFDYTPGFKAKTVNPIDNPNMDPNCMIEGGDVLIAREDILIIGNGTRTTTQGIDFILAQLLSQKEEKPRHILVQELPAHPESFIHLDMVFTLLDKDKCMVYEPLIIRPNKYQTVHITIQNGKVVNIRNENNLLQALKKLGMELKPIYCGGTKEPWNQEREQWHSGANFFAVGPGKVVGYARNIYTMEEMNKNGFEIIPADHVISHKVNLADYEKYVITLEGSELPRGGGGARCMTMPIRRKAVNW</sequence>
<proteinExistence type="inferred from homology"/>
<evidence type="ECO:0000256" key="6">
    <source>
        <dbReference type="PIRSR" id="PIRSR006356-1"/>
    </source>
</evidence>
<dbReference type="RefSeq" id="WP_125029635.1">
    <property type="nucleotide sequence ID" value="NZ_JAPXVP010000003.1"/>
</dbReference>